<sequence>MGRTKILIVDDELIMRESLAAWLERDGHDIKTAPSGEEALEKLKKEHFDILLVDIKMEGISGLEVLKYVKDSDPEVAVVMITAYGSISTAIEAMKNGAQDYLLKPFDPNELGVLIEKIIHHQAQARENLYLKEQYRERTRFESMIGQSKPMQDIFDLITDVAPMNSTVLITGETGTGKGLAAKAIHSNSPRSEGPFVVVNCGAIPEHLMESELFGHQKGAFTDAKETKKGRLELAHGGTLFLDEIGEIGMRMQIDLLRVLEDRVFYRVGGTQPIEADFRVIAATNRVLEKAITEGTFRKDLYYRLNVISFRMPPLRERKEDIPLLAEHFLRRYSQETNKPIENISRAALDEMMIYDWPGNVRELENAVERAVVVGKGRNISAEDLPIFHREALPSLPSDNSIREIEKVHIIRILNENGGNIARTAKILGINRSTLYTKIRQFEIQK</sequence>
<dbReference type="AlphaFoldDB" id="A0A445N1A8"/>
<keyword evidence="8" id="KW-0238">DNA-binding</keyword>
<dbReference type="InterPro" id="IPR003593">
    <property type="entry name" value="AAA+_ATPase"/>
</dbReference>
<dbReference type="SUPFAM" id="SSF52540">
    <property type="entry name" value="P-loop containing nucleoside triphosphate hydrolases"/>
    <property type="match status" value="1"/>
</dbReference>
<dbReference type="InterPro" id="IPR011006">
    <property type="entry name" value="CheY-like_superfamily"/>
</dbReference>
<dbReference type="Pfam" id="PF00158">
    <property type="entry name" value="Sigma54_activat"/>
    <property type="match status" value="1"/>
</dbReference>
<comment type="subcellular location">
    <subcellularLocation>
        <location evidence="1">Cytoplasm</location>
    </subcellularLocation>
</comment>
<evidence type="ECO:0000256" key="4">
    <source>
        <dbReference type="ARBA" id="ARBA00022741"/>
    </source>
</evidence>
<keyword evidence="4" id="KW-0547">Nucleotide-binding</keyword>
<dbReference type="FunFam" id="1.10.8.60:FF:000014">
    <property type="entry name" value="DNA-binding transcriptional regulator NtrC"/>
    <property type="match status" value="1"/>
</dbReference>
<evidence type="ECO:0000259" key="13">
    <source>
        <dbReference type="PROSITE" id="PS50110"/>
    </source>
</evidence>
<dbReference type="PRINTS" id="PR01590">
    <property type="entry name" value="HTHFIS"/>
</dbReference>
<dbReference type="InterPro" id="IPR027417">
    <property type="entry name" value="P-loop_NTPase"/>
</dbReference>
<dbReference type="InterPro" id="IPR009057">
    <property type="entry name" value="Homeodomain-like_sf"/>
</dbReference>
<dbReference type="PROSITE" id="PS50045">
    <property type="entry name" value="SIGMA54_INTERACT_4"/>
    <property type="match status" value="1"/>
</dbReference>
<dbReference type="SUPFAM" id="SSF46689">
    <property type="entry name" value="Homeodomain-like"/>
    <property type="match status" value="1"/>
</dbReference>
<keyword evidence="5" id="KW-0067">ATP-binding</keyword>
<dbReference type="InterPro" id="IPR001789">
    <property type="entry name" value="Sig_transdc_resp-reg_receiver"/>
</dbReference>
<dbReference type="CDD" id="cd17536">
    <property type="entry name" value="REC_YesN-like"/>
    <property type="match status" value="1"/>
</dbReference>
<evidence type="ECO:0000256" key="7">
    <source>
        <dbReference type="ARBA" id="ARBA00023015"/>
    </source>
</evidence>
<dbReference type="PANTHER" id="PTHR32071">
    <property type="entry name" value="TRANSCRIPTIONAL REGULATORY PROTEIN"/>
    <property type="match status" value="1"/>
</dbReference>
<evidence type="ECO:0000256" key="8">
    <source>
        <dbReference type="ARBA" id="ARBA00023125"/>
    </source>
</evidence>
<dbReference type="GO" id="GO:0000160">
    <property type="term" value="P:phosphorelay signal transduction system"/>
    <property type="evidence" value="ECO:0007669"/>
    <property type="project" value="UniProtKB-KW"/>
</dbReference>
<dbReference type="InterPro" id="IPR025943">
    <property type="entry name" value="Sigma_54_int_dom_ATP-bd_2"/>
</dbReference>
<evidence type="ECO:0000256" key="5">
    <source>
        <dbReference type="ARBA" id="ARBA00022840"/>
    </source>
</evidence>
<dbReference type="Gene3D" id="1.10.8.60">
    <property type="match status" value="1"/>
</dbReference>
<dbReference type="InterPro" id="IPR002197">
    <property type="entry name" value="HTH_Fis"/>
</dbReference>
<dbReference type="PANTHER" id="PTHR32071:SF113">
    <property type="entry name" value="ALGINATE BIOSYNTHESIS TRANSCRIPTIONAL REGULATORY PROTEIN ALGB"/>
    <property type="match status" value="1"/>
</dbReference>
<dbReference type="CDD" id="cd00009">
    <property type="entry name" value="AAA"/>
    <property type="match status" value="1"/>
</dbReference>
<reference evidence="14" key="1">
    <citation type="submission" date="2018-01" db="EMBL/GenBank/DDBJ databases">
        <authorList>
            <person name="Regsiter A."/>
            <person name="William W."/>
        </authorList>
    </citation>
    <scope>NUCLEOTIDE SEQUENCE</scope>
    <source>
        <strain evidence="14">TRIP AH-1</strain>
    </source>
</reference>
<gene>
    <name evidence="14" type="primary">zraR</name>
    <name evidence="14" type="ORF">PITCH_A640004</name>
</gene>
<keyword evidence="3 11" id="KW-0597">Phosphoprotein</keyword>
<evidence type="ECO:0000256" key="9">
    <source>
        <dbReference type="ARBA" id="ARBA00023159"/>
    </source>
</evidence>
<evidence type="ECO:0000256" key="2">
    <source>
        <dbReference type="ARBA" id="ARBA00022490"/>
    </source>
</evidence>
<keyword evidence="2" id="KW-0963">Cytoplasm</keyword>
<proteinExistence type="predicted"/>
<feature type="domain" description="Sigma-54 factor interaction" evidence="12">
    <location>
        <begin position="144"/>
        <end position="373"/>
    </location>
</feature>
<dbReference type="GO" id="GO:0005737">
    <property type="term" value="C:cytoplasm"/>
    <property type="evidence" value="ECO:0007669"/>
    <property type="project" value="UniProtKB-SubCell"/>
</dbReference>
<dbReference type="InterPro" id="IPR058031">
    <property type="entry name" value="AAA_lid_NorR"/>
</dbReference>
<evidence type="ECO:0000256" key="6">
    <source>
        <dbReference type="ARBA" id="ARBA00023012"/>
    </source>
</evidence>
<dbReference type="PROSITE" id="PS00676">
    <property type="entry name" value="SIGMA54_INTERACT_2"/>
    <property type="match status" value="1"/>
</dbReference>
<dbReference type="SUPFAM" id="SSF52172">
    <property type="entry name" value="CheY-like"/>
    <property type="match status" value="1"/>
</dbReference>
<dbReference type="GO" id="GO:0043565">
    <property type="term" value="F:sequence-specific DNA binding"/>
    <property type="evidence" value="ECO:0007669"/>
    <property type="project" value="InterPro"/>
</dbReference>
<evidence type="ECO:0000256" key="1">
    <source>
        <dbReference type="ARBA" id="ARBA00004496"/>
    </source>
</evidence>
<keyword evidence="9" id="KW-0010">Activator</keyword>
<dbReference type="Pfam" id="PF25601">
    <property type="entry name" value="AAA_lid_14"/>
    <property type="match status" value="1"/>
</dbReference>
<organism evidence="14">
    <name type="scientific">uncultured Desulfobacterium sp</name>
    <dbReference type="NCBI Taxonomy" id="201089"/>
    <lineage>
        <taxon>Bacteria</taxon>
        <taxon>Pseudomonadati</taxon>
        <taxon>Thermodesulfobacteriota</taxon>
        <taxon>Desulfobacteria</taxon>
        <taxon>Desulfobacterales</taxon>
        <taxon>Desulfobacteriaceae</taxon>
        <taxon>Desulfobacterium</taxon>
        <taxon>environmental samples</taxon>
    </lineage>
</organism>
<dbReference type="FunFam" id="3.40.50.2300:FF:000018">
    <property type="entry name" value="DNA-binding transcriptional regulator NtrC"/>
    <property type="match status" value="1"/>
</dbReference>
<keyword evidence="10" id="KW-0804">Transcription</keyword>
<dbReference type="PROSITE" id="PS50110">
    <property type="entry name" value="RESPONSE_REGULATORY"/>
    <property type="match status" value="1"/>
</dbReference>
<dbReference type="GO" id="GO:0005524">
    <property type="term" value="F:ATP binding"/>
    <property type="evidence" value="ECO:0007669"/>
    <property type="project" value="UniProtKB-KW"/>
</dbReference>
<dbReference type="InterPro" id="IPR002078">
    <property type="entry name" value="Sigma_54_int"/>
</dbReference>
<dbReference type="FunFam" id="3.40.50.300:FF:000006">
    <property type="entry name" value="DNA-binding transcriptional regulator NtrC"/>
    <property type="match status" value="1"/>
</dbReference>
<evidence type="ECO:0000256" key="3">
    <source>
        <dbReference type="ARBA" id="ARBA00022553"/>
    </source>
</evidence>
<protein>
    <submittedName>
        <fullName evidence="14">Transcriptional regulatory protein ZraR</fullName>
    </submittedName>
</protein>
<evidence type="ECO:0000313" key="14">
    <source>
        <dbReference type="EMBL" id="SPD75461.1"/>
    </source>
</evidence>
<dbReference type="EMBL" id="OJIN01000208">
    <property type="protein sequence ID" value="SPD75461.1"/>
    <property type="molecule type" value="Genomic_DNA"/>
</dbReference>
<dbReference type="Gene3D" id="3.40.50.300">
    <property type="entry name" value="P-loop containing nucleotide triphosphate hydrolases"/>
    <property type="match status" value="1"/>
</dbReference>
<dbReference type="InterPro" id="IPR025944">
    <property type="entry name" value="Sigma_54_int_dom_CS"/>
</dbReference>
<keyword evidence="7" id="KW-0805">Transcription regulation</keyword>
<dbReference type="Gene3D" id="1.10.10.60">
    <property type="entry name" value="Homeodomain-like"/>
    <property type="match status" value="1"/>
</dbReference>
<dbReference type="SMART" id="SM00382">
    <property type="entry name" value="AAA"/>
    <property type="match status" value="1"/>
</dbReference>
<accession>A0A445N1A8</accession>
<feature type="modified residue" description="4-aspartylphosphate" evidence="11">
    <location>
        <position position="54"/>
    </location>
</feature>
<name>A0A445N1A8_9BACT</name>
<evidence type="ECO:0000256" key="11">
    <source>
        <dbReference type="PROSITE-ProRule" id="PRU00169"/>
    </source>
</evidence>
<dbReference type="PROSITE" id="PS00688">
    <property type="entry name" value="SIGMA54_INTERACT_3"/>
    <property type="match status" value="1"/>
</dbReference>
<dbReference type="Pfam" id="PF02954">
    <property type="entry name" value="HTH_8"/>
    <property type="match status" value="1"/>
</dbReference>
<keyword evidence="6" id="KW-0902">Two-component regulatory system</keyword>
<dbReference type="SMART" id="SM00448">
    <property type="entry name" value="REC"/>
    <property type="match status" value="1"/>
</dbReference>
<dbReference type="GO" id="GO:0006355">
    <property type="term" value="P:regulation of DNA-templated transcription"/>
    <property type="evidence" value="ECO:0007669"/>
    <property type="project" value="InterPro"/>
</dbReference>
<feature type="domain" description="Response regulatory" evidence="13">
    <location>
        <begin position="5"/>
        <end position="119"/>
    </location>
</feature>
<evidence type="ECO:0000259" key="12">
    <source>
        <dbReference type="PROSITE" id="PS50045"/>
    </source>
</evidence>
<dbReference type="Gene3D" id="3.40.50.2300">
    <property type="match status" value="1"/>
</dbReference>
<dbReference type="Pfam" id="PF00072">
    <property type="entry name" value="Response_reg"/>
    <property type="match status" value="1"/>
</dbReference>
<evidence type="ECO:0000256" key="10">
    <source>
        <dbReference type="ARBA" id="ARBA00023163"/>
    </source>
</evidence>